<dbReference type="InterPro" id="IPR001563">
    <property type="entry name" value="Peptidase_S10"/>
</dbReference>
<comment type="similarity">
    <text evidence="1">Belongs to the peptidase S10 family.</text>
</comment>
<dbReference type="Gene3D" id="3.40.50.1820">
    <property type="entry name" value="alpha/beta hydrolase"/>
    <property type="match status" value="1"/>
</dbReference>
<dbReference type="GO" id="GO:0006508">
    <property type="term" value="P:proteolysis"/>
    <property type="evidence" value="ECO:0007669"/>
    <property type="project" value="InterPro"/>
</dbReference>
<dbReference type="GO" id="GO:0019748">
    <property type="term" value="P:secondary metabolic process"/>
    <property type="evidence" value="ECO:0007669"/>
    <property type="project" value="UniProtKB-ARBA"/>
</dbReference>
<dbReference type="PANTHER" id="PTHR11802">
    <property type="entry name" value="SERINE PROTEASE FAMILY S10 SERINE CARBOXYPEPTIDASE"/>
    <property type="match status" value="1"/>
</dbReference>
<accession>A0A835INP9</accession>
<dbReference type="InterPro" id="IPR029058">
    <property type="entry name" value="AB_hydrolase_fold"/>
</dbReference>
<organism evidence="5 6">
    <name type="scientific">Coptis chinensis</name>
    <dbReference type="NCBI Taxonomy" id="261450"/>
    <lineage>
        <taxon>Eukaryota</taxon>
        <taxon>Viridiplantae</taxon>
        <taxon>Streptophyta</taxon>
        <taxon>Embryophyta</taxon>
        <taxon>Tracheophyta</taxon>
        <taxon>Spermatophyta</taxon>
        <taxon>Magnoliopsida</taxon>
        <taxon>Ranunculales</taxon>
        <taxon>Ranunculaceae</taxon>
        <taxon>Coptidoideae</taxon>
        <taxon>Coptis</taxon>
    </lineage>
</organism>
<dbReference type="PRINTS" id="PR00724">
    <property type="entry name" value="CRBOXYPTASEC"/>
</dbReference>
<dbReference type="Pfam" id="PF00450">
    <property type="entry name" value="Peptidase_S10"/>
    <property type="match status" value="1"/>
</dbReference>
<dbReference type="Proteomes" id="UP000631114">
    <property type="component" value="Unassembled WGS sequence"/>
</dbReference>
<dbReference type="OrthoDB" id="443318at2759"/>
<evidence type="ECO:0000313" key="6">
    <source>
        <dbReference type="Proteomes" id="UP000631114"/>
    </source>
</evidence>
<dbReference type="SUPFAM" id="SSF53474">
    <property type="entry name" value="alpha/beta-Hydrolases"/>
    <property type="match status" value="1"/>
</dbReference>
<reference evidence="5 6" key="1">
    <citation type="submission" date="2020-10" db="EMBL/GenBank/DDBJ databases">
        <title>The Coptis chinensis genome and diversification of protoberbering-type alkaloids.</title>
        <authorList>
            <person name="Wang B."/>
            <person name="Shu S."/>
            <person name="Song C."/>
            <person name="Liu Y."/>
        </authorList>
    </citation>
    <scope>NUCLEOTIDE SEQUENCE [LARGE SCALE GENOMIC DNA]</scope>
    <source>
        <strain evidence="5">HL-2020</strain>
        <tissue evidence="5">Leaf</tissue>
    </source>
</reference>
<keyword evidence="4" id="KW-0325">Glycoprotein</keyword>
<keyword evidence="2" id="KW-0964">Secreted</keyword>
<keyword evidence="6" id="KW-1185">Reference proteome</keyword>
<evidence type="ECO:0000256" key="2">
    <source>
        <dbReference type="ARBA" id="ARBA00022525"/>
    </source>
</evidence>
<dbReference type="FunFam" id="3.40.50.1820:FF:000148">
    <property type="entry name" value="Serine carboxypeptidase-like 11"/>
    <property type="match status" value="1"/>
</dbReference>
<dbReference type="PANTHER" id="PTHR11802:SF29">
    <property type="entry name" value="SERINE CARBOXYPEPTIDASE-LIKE 19"/>
    <property type="match status" value="1"/>
</dbReference>
<comment type="caution">
    <text evidence="5">The sequence shown here is derived from an EMBL/GenBank/DDBJ whole genome shotgun (WGS) entry which is preliminary data.</text>
</comment>
<name>A0A835INP9_9MAGN</name>
<evidence type="ECO:0000256" key="1">
    <source>
        <dbReference type="ARBA" id="ARBA00009431"/>
    </source>
</evidence>
<evidence type="ECO:0000313" key="5">
    <source>
        <dbReference type="EMBL" id="KAF9621135.1"/>
    </source>
</evidence>
<evidence type="ECO:0000256" key="4">
    <source>
        <dbReference type="ARBA" id="ARBA00023180"/>
    </source>
</evidence>
<dbReference type="AlphaFoldDB" id="A0A835INP9"/>
<dbReference type="EMBL" id="JADFTS010000002">
    <property type="protein sequence ID" value="KAF9621135.1"/>
    <property type="molecule type" value="Genomic_DNA"/>
</dbReference>
<gene>
    <name evidence="5" type="ORF">IFM89_016629</name>
</gene>
<dbReference type="FunFam" id="3.40.50.12670:FF:000001">
    <property type="entry name" value="Carboxypeptidase"/>
    <property type="match status" value="1"/>
</dbReference>
<dbReference type="GO" id="GO:0004185">
    <property type="term" value="F:serine-type carboxypeptidase activity"/>
    <property type="evidence" value="ECO:0007669"/>
    <property type="project" value="InterPro"/>
</dbReference>
<protein>
    <submittedName>
        <fullName evidence="5">Uncharacterized protein</fullName>
    </submittedName>
</protein>
<evidence type="ECO:0000256" key="3">
    <source>
        <dbReference type="ARBA" id="ARBA00022729"/>
    </source>
</evidence>
<sequence length="485" mass="55067">MKTYCRLEMEFNIANSLYWAWKYESAELRQIFGPDCNARSVASQSIVRYLPGFTDGPLPFELETGYVRVDDINDVQYFYYFIKSENKPTEDPLLLWITGGPGCSVLTAVAFEIGPLYFRVAKYNGSLPTLMLNPNSWTKVANIIFLDAPSGTGFSYSTSLEGSTNNDTKVAQQIYTFIRKWLIDHPQYLSNSFYLGGDSYSGKLNPMVVQHISDGIEAGQRPHINLKGYLLGNPVTDPNLEANSKIPYAYDVGFLSDELFESVKRNCAGHYVNVNPSNAQCNKDLQAVSECTSGINPAHILEPKCLLVTPKPKEVFIERRSLNENSSLTAISPPPSPEFKCRSYGYMIAYYWANDDRVQTALNIRKGRVKEWIRCNYRGVQYIKNVETSTSYHFNISKRGYRSLIYSGDHDMLVPHLSTQAWIKSLNYSISDEWRPWFVNGQVGGYTRTYTNNMTFATGGGHTAPEYQPKECFAMFKRWVSDEPL</sequence>
<dbReference type="Gene3D" id="3.40.50.12670">
    <property type="match status" value="1"/>
</dbReference>
<proteinExistence type="inferred from homology"/>
<dbReference type="GO" id="GO:0016752">
    <property type="term" value="F:sinapoyltransferase activity"/>
    <property type="evidence" value="ECO:0007669"/>
    <property type="project" value="UniProtKB-ARBA"/>
</dbReference>
<keyword evidence="3" id="KW-0732">Signal</keyword>